<dbReference type="GO" id="GO:0006508">
    <property type="term" value="P:proteolysis"/>
    <property type="evidence" value="ECO:0007669"/>
    <property type="project" value="UniProtKB-KW"/>
</dbReference>
<dbReference type="GO" id="GO:0000324">
    <property type="term" value="C:fungal-type vacuole"/>
    <property type="evidence" value="ECO:0007669"/>
    <property type="project" value="TreeGrafter"/>
</dbReference>
<keyword evidence="2" id="KW-1015">Disulfide bond</keyword>
<accession>A0A6A6HQN1</accession>
<dbReference type="PRINTS" id="PR00792">
    <property type="entry name" value="PEPSIN"/>
</dbReference>
<reference evidence="4" key="1">
    <citation type="journal article" date="2020" name="Stud. Mycol.">
        <title>101 Dothideomycetes genomes: a test case for predicting lifestyles and emergence of pathogens.</title>
        <authorList>
            <person name="Haridas S."/>
            <person name="Albert R."/>
            <person name="Binder M."/>
            <person name="Bloem J."/>
            <person name="Labutti K."/>
            <person name="Salamov A."/>
            <person name="Andreopoulos B."/>
            <person name="Baker S."/>
            <person name="Barry K."/>
            <person name="Bills G."/>
            <person name="Bluhm B."/>
            <person name="Cannon C."/>
            <person name="Castanera R."/>
            <person name="Culley D."/>
            <person name="Daum C."/>
            <person name="Ezra D."/>
            <person name="Gonzalez J."/>
            <person name="Henrissat B."/>
            <person name="Kuo A."/>
            <person name="Liang C."/>
            <person name="Lipzen A."/>
            <person name="Lutzoni F."/>
            <person name="Magnuson J."/>
            <person name="Mondo S."/>
            <person name="Nolan M."/>
            <person name="Ohm R."/>
            <person name="Pangilinan J."/>
            <person name="Park H.-J."/>
            <person name="Ramirez L."/>
            <person name="Alfaro M."/>
            <person name="Sun H."/>
            <person name="Tritt A."/>
            <person name="Yoshinaga Y."/>
            <person name="Zwiers L.-H."/>
            <person name="Turgeon B."/>
            <person name="Goodwin S."/>
            <person name="Spatafora J."/>
            <person name="Crous P."/>
            <person name="Grigoriev I."/>
        </authorList>
    </citation>
    <scope>NUCLEOTIDE SEQUENCE</scope>
    <source>
        <strain evidence="4">CBS 122368</strain>
    </source>
</reference>
<organism evidence="4 5">
    <name type="scientific">Trematosphaeria pertusa</name>
    <dbReference type="NCBI Taxonomy" id="390896"/>
    <lineage>
        <taxon>Eukaryota</taxon>
        <taxon>Fungi</taxon>
        <taxon>Dikarya</taxon>
        <taxon>Ascomycota</taxon>
        <taxon>Pezizomycotina</taxon>
        <taxon>Dothideomycetes</taxon>
        <taxon>Pleosporomycetidae</taxon>
        <taxon>Pleosporales</taxon>
        <taxon>Massarineae</taxon>
        <taxon>Trematosphaeriaceae</taxon>
        <taxon>Trematosphaeria</taxon>
    </lineage>
</organism>
<dbReference type="Proteomes" id="UP000800094">
    <property type="component" value="Unassembled WGS sequence"/>
</dbReference>
<feature type="disulfide bond" evidence="2">
    <location>
        <begin position="322"/>
        <end position="363"/>
    </location>
</feature>
<proteinExistence type="inferred from homology"/>
<dbReference type="PANTHER" id="PTHR47966">
    <property type="entry name" value="BETA-SITE APP-CLEAVING ENZYME, ISOFORM A-RELATED"/>
    <property type="match status" value="1"/>
</dbReference>
<keyword evidence="4" id="KW-0378">Hydrolase</keyword>
<dbReference type="Gene3D" id="2.40.70.10">
    <property type="entry name" value="Acid Proteases"/>
    <property type="match status" value="2"/>
</dbReference>
<dbReference type="InterPro" id="IPR001461">
    <property type="entry name" value="Aspartic_peptidase_A1"/>
</dbReference>
<evidence type="ECO:0000313" key="4">
    <source>
        <dbReference type="EMBL" id="KAF2240445.1"/>
    </source>
</evidence>
<dbReference type="GO" id="GO:0004190">
    <property type="term" value="F:aspartic-type endopeptidase activity"/>
    <property type="evidence" value="ECO:0007669"/>
    <property type="project" value="InterPro"/>
</dbReference>
<gene>
    <name evidence="4" type="ORF">BU26DRAFT_556900</name>
</gene>
<dbReference type="AlphaFoldDB" id="A0A6A6HQN1"/>
<feature type="domain" description="Peptidase A1" evidence="3">
    <location>
        <begin position="73"/>
        <end position="404"/>
    </location>
</feature>
<dbReference type="GeneID" id="54585735"/>
<dbReference type="Pfam" id="PF00026">
    <property type="entry name" value="Asp"/>
    <property type="match status" value="1"/>
</dbReference>
<name>A0A6A6HQN1_9PLEO</name>
<keyword evidence="4" id="KW-0645">Protease</keyword>
<sequence length="408" mass="44825">MRSSSTVVLAATSLLVFAAFSLLALSAFKQYTLPSLGLGPLQLQDPARGHNGNSSGGPRKFATPIGQWNGLFHPINLTVGTPPQRFNASIELSSSAFFIPSISCDPYACMGRQEYSSNQSSTYSPNGSYASASYWAVRYTGILSQDTVSIAGVEIQNQMFEEYTDSHMISIGGMDVGFDGMLGLAPPWSEEQNGEKYPNYLSLLMKEEKLEENVFSLRYPTTLEEQGELMLGGSNSNLYTGSFRNISLLPDDVDTPGLQGGWTVPLSSITLNTPHPLHLPTPNYTAALVSEPLLILPTAFARNITKIIGAEPFYLWLQSVPCDRRPYLPTLTFEIEGQEFTIDAWDYTFEWSFGMPEGSAPMCAVWIGESGDYGLGEGVVGLGTAFLKRWYSRWDFEGRRIGLAELKK</sequence>
<evidence type="ECO:0000256" key="1">
    <source>
        <dbReference type="ARBA" id="ARBA00007447"/>
    </source>
</evidence>
<dbReference type="PROSITE" id="PS51767">
    <property type="entry name" value="PEPTIDASE_A1"/>
    <property type="match status" value="1"/>
</dbReference>
<dbReference type="SUPFAM" id="SSF50630">
    <property type="entry name" value="Acid proteases"/>
    <property type="match status" value="1"/>
</dbReference>
<evidence type="ECO:0000259" key="3">
    <source>
        <dbReference type="PROSITE" id="PS51767"/>
    </source>
</evidence>
<keyword evidence="5" id="KW-1185">Reference proteome</keyword>
<dbReference type="OrthoDB" id="771136at2759"/>
<protein>
    <submittedName>
        <fullName evidence="4">Acid protease</fullName>
    </submittedName>
</protein>
<dbReference type="InterPro" id="IPR033121">
    <property type="entry name" value="PEPTIDASE_A1"/>
</dbReference>
<dbReference type="InterPro" id="IPR021109">
    <property type="entry name" value="Peptidase_aspartic_dom_sf"/>
</dbReference>
<dbReference type="PANTHER" id="PTHR47966:SF51">
    <property type="entry name" value="BETA-SITE APP-CLEAVING ENZYME, ISOFORM A-RELATED"/>
    <property type="match status" value="1"/>
</dbReference>
<evidence type="ECO:0000256" key="2">
    <source>
        <dbReference type="PIRSR" id="PIRSR601461-2"/>
    </source>
</evidence>
<dbReference type="RefSeq" id="XP_033675449.1">
    <property type="nucleotide sequence ID" value="XM_033832405.1"/>
</dbReference>
<feature type="disulfide bond" evidence="2">
    <location>
        <begin position="104"/>
        <end position="109"/>
    </location>
</feature>
<comment type="similarity">
    <text evidence="1">Belongs to the peptidase A1 family.</text>
</comment>
<dbReference type="EMBL" id="ML987218">
    <property type="protein sequence ID" value="KAF2240445.1"/>
    <property type="molecule type" value="Genomic_DNA"/>
</dbReference>
<evidence type="ECO:0000313" key="5">
    <source>
        <dbReference type="Proteomes" id="UP000800094"/>
    </source>
</evidence>